<accession>A0AAW1BU62</accession>
<dbReference type="GO" id="GO:0006355">
    <property type="term" value="P:regulation of DNA-templated transcription"/>
    <property type="evidence" value="ECO:0007669"/>
    <property type="project" value="InterPro"/>
</dbReference>
<dbReference type="PANTHER" id="PTHR23232">
    <property type="entry name" value="KRAB DOMAIN C2H2 ZINC FINGER"/>
    <property type="match status" value="1"/>
</dbReference>
<comment type="caution">
    <text evidence="3">The sequence shown here is derived from an EMBL/GenBank/DDBJ whole genome shotgun (WGS) entry which is preliminary data.</text>
</comment>
<reference evidence="3 4" key="1">
    <citation type="journal article" date="2024" name="Proc. Natl. Acad. Sci. U.S.A.">
        <title>The genetic regulatory architecture and epigenomic basis for age-related changes in rattlesnake venom.</title>
        <authorList>
            <person name="Hogan M.P."/>
            <person name="Holding M.L."/>
            <person name="Nystrom G.S."/>
            <person name="Colston T.J."/>
            <person name="Bartlett D.A."/>
            <person name="Mason A.J."/>
            <person name="Ellsworth S.A."/>
            <person name="Rautsaw R.M."/>
            <person name="Lawrence K.C."/>
            <person name="Strickland J.L."/>
            <person name="He B."/>
            <person name="Fraser P."/>
            <person name="Margres M.J."/>
            <person name="Gilbert D.M."/>
            <person name="Gibbs H.L."/>
            <person name="Parkinson C.L."/>
            <person name="Rokyta D.R."/>
        </authorList>
    </citation>
    <scope>NUCLEOTIDE SEQUENCE [LARGE SCALE GENOMIC DNA]</scope>
    <source>
        <strain evidence="3">DRR0105</strain>
    </source>
</reference>
<feature type="region of interest" description="Disordered" evidence="1">
    <location>
        <begin position="629"/>
        <end position="663"/>
    </location>
</feature>
<dbReference type="Proteomes" id="UP001474421">
    <property type="component" value="Unassembled WGS sequence"/>
</dbReference>
<dbReference type="SMART" id="SM00349">
    <property type="entry name" value="KRAB"/>
    <property type="match status" value="3"/>
</dbReference>
<dbReference type="SUPFAM" id="SSF109640">
    <property type="entry name" value="KRAB domain (Kruppel-associated box)"/>
    <property type="match status" value="3"/>
</dbReference>
<feature type="region of interest" description="Disordered" evidence="1">
    <location>
        <begin position="138"/>
        <end position="160"/>
    </location>
</feature>
<dbReference type="InterPro" id="IPR001909">
    <property type="entry name" value="KRAB"/>
</dbReference>
<dbReference type="InterPro" id="IPR050169">
    <property type="entry name" value="Krueppel_C2H2_ZnF"/>
</dbReference>
<feature type="region of interest" description="Disordered" evidence="1">
    <location>
        <begin position="583"/>
        <end position="613"/>
    </location>
</feature>
<dbReference type="EMBL" id="JAOTOJ010000002">
    <property type="protein sequence ID" value="KAK9405669.1"/>
    <property type="molecule type" value="Genomic_DNA"/>
</dbReference>
<feature type="domain" description="KRAB" evidence="2">
    <location>
        <begin position="527"/>
        <end position="603"/>
    </location>
</feature>
<dbReference type="Gene3D" id="6.10.140.140">
    <property type="match status" value="3"/>
</dbReference>
<dbReference type="AlphaFoldDB" id="A0AAW1BU62"/>
<dbReference type="InterPro" id="IPR038269">
    <property type="entry name" value="SCAN_sf"/>
</dbReference>
<dbReference type="PROSITE" id="PS50805">
    <property type="entry name" value="KRAB"/>
    <property type="match status" value="3"/>
</dbReference>
<gene>
    <name evidence="3" type="ORF">NXF25_004443</name>
</gene>
<proteinExistence type="predicted"/>
<feature type="compositionally biased region" description="Basic and acidic residues" evidence="1">
    <location>
        <begin position="583"/>
        <end position="604"/>
    </location>
</feature>
<sequence>MQEDLQKSLKDVFGYPKERKESPKLYQELQFRKSFQKDQSQDTLPENRKLSLVLLESPPLSGGAERVIEPLPQDVVSLEEVAVYFSEEEWSQLDPGQKALHGEVMLENSRNLASLGFNGQEDKNCKEECQAIHPEEGRGNFADQMQPKSDETNRSQSGIKNVFPQSRLRKRLERASAVSTASVCSPASLRAFGVCKLEIFSGSSGISRMEKWLRECGAETSSQAVALAEGFLLTQELEKMQEDLQKSSEAVTEYPKGRKDSFKSSQELLFRDTIHKYQNEDTMPESTKLSFGFLGSPPLCGGAEGLAEPLLQDVVSFEEVAVHFSKEEWSQLDADQKVLHGEVMLENSRNLASLGFKGQENKNCKEEYQEIHSKGGKGKFADPMQRKRDETKRPQIQRDPRFPSVRFWFPPPPPRCEPLEMAKWVRECGAETSSQAVALAEAFLLNQEEEKIQEDLQKPLEAMAEYPKGRKDSFKSSQELLFRETVHKYQNEDTMPDSRKLSLEVLESSPLCGGAEGLAEPLLQDIVSFEEVAVYFSKEEWSQLDADQKVLHKEVMLENSRNLASLGFNGQLNKNCKKEYQAIHSKEGKGKLADRMQPKRDETRQSQNGSKKSFARLSWLPNQTLIDTGERPIHQGAPSVAVGRAGQVSPAPPPRTARELSMRPLPLSQIKRDACFSSVRFCSPPPSLRAFRGMRASRGVFQKGLQSVSALSTLSDAAAPPRCEPVDM</sequence>
<feature type="compositionally biased region" description="Basic and acidic residues" evidence="1">
    <location>
        <begin position="384"/>
        <end position="395"/>
    </location>
</feature>
<feature type="region of interest" description="Disordered" evidence="1">
    <location>
        <begin position="372"/>
        <end position="395"/>
    </location>
</feature>
<dbReference type="Pfam" id="PF01352">
    <property type="entry name" value="KRAB"/>
    <property type="match status" value="3"/>
</dbReference>
<name>A0AAW1BU62_CROAD</name>
<evidence type="ECO:0000256" key="1">
    <source>
        <dbReference type="SAM" id="MobiDB-lite"/>
    </source>
</evidence>
<dbReference type="Gene3D" id="1.10.4020.10">
    <property type="entry name" value="DNA breaking-rejoining enzymes"/>
    <property type="match status" value="2"/>
</dbReference>
<evidence type="ECO:0000313" key="4">
    <source>
        <dbReference type="Proteomes" id="UP001474421"/>
    </source>
</evidence>
<protein>
    <submittedName>
        <fullName evidence="3">Zinc finger protein 91-like</fullName>
    </submittedName>
</protein>
<keyword evidence="4" id="KW-1185">Reference proteome</keyword>
<dbReference type="PANTHER" id="PTHR23232:SF142">
    <property type="entry name" value="GASTRULA ZINC FINGER PROTEIN XLCGF57.1-LIKE-RELATED"/>
    <property type="match status" value="1"/>
</dbReference>
<dbReference type="CDD" id="cd07765">
    <property type="entry name" value="KRAB_A-box"/>
    <property type="match status" value="3"/>
</dbReference>
<evidence type="ECO:0000259" key="2">
    <source>
        <dbReference type="PROSITE" id="PS50805"/>
    </source>
</evidence>
<feature type="domain" description="KRAB" evidence="2">
    <location>
        <begin position="315"/>
        <end position="394"/>
    </location>
</feature>
<organism evidence="3 4">
    <name type="scientific">Crotalus adamanteus</name>
    <name type="common">Eastern diamondback rattlesnake</name>
    <dbReference type="NCBI Taxonomy" id="8729"/>
    <lineage>
        <taxon>Eukaryota</taxon>
        <taxon>Metazoa</taxon>
        <taxon>Chordata</taxon>
        <taxon>Craniata</taxon>
        <taxon>Vertebrata</taxon>
        <taxon>Euteleostomi</taxon>
        <taxon>Lepidosauria</taxon>
        <taxon>Squamata</taxon>
        <taxon>Bifurcata</taxon>
        <taxon>Unidentata</taxon>
        <taxon>Episquamata</taxon>
        <taxon>Toxicofera</taxon>
        <taxon>Serpentes</taxon>
        <taxon>Colubroidea</taxon>
        <taxon>Viperidae</taxon>
        <taxon>Crotalinae</taxon>
        <taxon>Crotalus</taxon>
    </lineage>
</organism>
<evidence type="ECO:0000313" key="3">
    <source>
        <dbReference type="EMBL" id="KAK9405669.1"/>
    </source>
</evidence>
<feature type="domain" description="KRAB" evidence="2">
    <location>
        <begin position="76"/>
        <end position="147"/>
    </location>
</feature>
<dbReference type="InterPro" id="IPR036051">
    <property type="entry name" value="KRAB_dom_sf"/>
</dbReference>